<dbReference type="EMBL" id="JANTQA010000036">
    <property type="protein sequence ID" value="KAJ3435909.1"/>
    <property type="molecule type" value="Genomic_DNA"/>
</dbReference>
<feature type="region of interest" description="Disordered" evidence="2">
    <location>
        <begin position="74"/>
        <end position="97"/>
    </location>
</feature>
<reference evidence="3" key="1">
    <citation type="submission" date="2022-08" db="EMBL/GenBank/DDBJ databases">
        <title>Novel sulphate-reducing endosymbionts in the free-living metamonad Anaeramoeba.</title>
        <authorList>
            <person name="Jerlstrom-Hultqvist J."/>
            <person name="Cepicka I."/>
            <person name="Gallot-Lavallee L."/>
            <person name="Salas-Leiva D."/>
            <person name="Curtis B.A."/>
            <person name="Zahonova K."/>
            <person name="Pipaliya S."/>
            <person name="Dacks J."/>
            <person name="Roger A.J."/>
        </authorList>
    </citation>
    <scope>NUCLEOTIDE SEQUENCE</scope>
    <source>
        <strain evidence="3">Busselton2</strain>
    </source>
</reference>
<accession>A0AAV7Z8A9</accession>
<name>A0AAV7Z8A9_9EUKA</name>
<feature type="coiled-coil region" evidence="1">
    <location>
        <begin position="11"/>
        <end position="38"/>
    </location>
</feature>
<protein>
    <submittedName>
        <fullName evidence="3">Uncharacterized protein</fullName>
    </submittedName>
</protein>
<feature type="compositionally biased region" description="Low complexity" evidence="2">
    <location>
        <begin position="132"/>
        <end position="147"/>
    </location>
</feature>
<dbReference type="Proteomes" id="UP001146793">
    <property type="component" value="Unassembled WGS sequence"/>
</dbReference>
<feature type="compositionally biased region" description="Acidic residues" evidence="2">
    <location>
        <begin position="182"/>
        <end position="191"/>
    </location>
</feature>
<dbReference type="AlphaFoldDB" id="A0AAV7Z8A9"/>
<sequence>MSFLRKFFTKTNNKQKNSSNIEEKIEQVKNDIKAILDEENDITLGTESSEQDLEPTNLKKRAKLKIVKFQEDFRSSEEDNCCTYSEKASKQSKSTKRQGFISFDDFKVKKDTKTFKQQIKNLNKFIDDEQDGSYSSSSDFDMSGSDFSESDDQESNSSLKQLRNKFSEAIQNSESDPFSDFSSDENQDEDQNEKAKNKLTKPQNNEKDSEDDEFSDF</sequence>
<keyword evidence="1" id="KW-0175">Coiled coil</keyword>
<comment type="caution">
    <text evidence="3">The sequence shown here is derived from an EMBL/GenBank/DDBJ whole genome shotgun (WGS) entry which is preliminary data.</text>
</comment>
<evidence type="ECO:0000256" key="2">
    <source>
        <dbReference type="SAM" id="MobiDB-lite"/>
    </source>
</evidence>
<organism evidence="3 4">
    <name type="scientific">Anaeramoeba flamelloides</name>
    <dbReference type="NCBI Taxonomy" id="1746091"/>
    <lineage>
        <taxon>Eukaryota</taxon>
        <taxon>Metamonada</taxon>
        <taxon>Anaeramoebidae</taxon>
        <taxon>Anaeramoeba</taxon>
    </lineage>
</organism>
<evidence type="ECO:0000256" key="1">
    <source>
        <dbReference type="SAM" id="Coils"/>
    </source>
</evidence>
<evidence type="ECO:0000313" key="3">
    <source>
        <dbReference type="EMBL" id="KAJ3435909.1"/>
    </source>
</evidence>
<gene>
    <name evidence="3" type="ORF">M0812_17951</name>
</gene>
<proteinExistence type="predicted"/>
<feature type="region of interest" description="Disordered" evidence="2">
    <location>
        <begin position="126"/>
        <end position="217"/>
    </location>
</feature>
<evidence type="ECO:0000313" key="4">
    <source>
        <dbReference type="Proteomes" id="UP001146793"/>
    </source>
</evidence>
<feature type="compositionally biased region" description="Acidic residues" evidence="2">
    <location>
        <begin position="208"/>
        <end position="217"/>
    </location>
</feature>